<keyword evidence="2" id="KW-1185">Reference proteome</keyword>
<dbReference type="PANTHER" id="PTHR39550:SF1">
    <property type="entry name" value="SLL0658 PROTEIN"/>
    <property type="match status" value="1"/>
</dbReference>
<organism evidence="1 2">
    <name type="scientific">Fibrisoma montanum</name>
    <dbReference type="NCBI Taxonomy" id="2305895"/>
    <lineage>
        <taxon>Bacteria</taxon>
        <taxon>Pseudomonadati</taxon>
        <taxon>Bacteroidota</taxon>
        <taxon>Cytophagia</taxon>
        <taxon>Cytophagales</taxon>
        <taxon>Spirosomataceae</taxon>
        <taxon>Fibrisoma</taxon>
    </lineage>
</organism>
<dbReference type="EMBL" id="QXED01000002">
    <property type="protein sequence ID" value="RIV25584.1"/>
    <property type="molecule type" value="Genomic_DNA"/>
</dbReference>
<dbReference type="PANTHER" id="PTHR39550">
    <property type="entry name" value="SLL0658 PROTEIN"/>
    <property type="match status" value="1"/>
</dbReference>
<gene>
    <name evidence="1" type="ORF">DYU11_09860</name>
</gene>
<dbReference type="AlphaFoldDB" id="A0A418MFK5"/>
<dbReference type="Pfam" id="PF11848">
    <property type="entry name" value="DUF3368"/>
    <property type="match status" value="1"/>
</dbReference>
<name>A0A418MFK5_9BACT</name>
<proteinExistence type="predicted"/>
<dbReference type="Proteomes" id="UP000283523">
    <property type="component" value="Unassembled WGS sequence"/>
</dbReference>
<reference evidence="1 2" key="1">
    <citation type="submission" date="2018-08" db="EMBL/GenBank/DDBJ databases">
        <title>Fibrisoma montanum sp. nov., isolated from Danxia mountain soil.</title>
        <authorList>
            <person name="Huang Y."/>
        </authorList>
    </citation>
    <scope>NUCLEOTIDE SEQUENCE [LARGE SCALE GENOMIC DNA]</scope>
    <source>
        <strain evidence="1 2">HYT19</strain>
    </source>
</reference>
<evidence type="ECO:0000313" key="2">
    <source>
        <dbReference type="Proteomes" id="UP000283523"/>
    </source>
</evidence>
<dbReference type="InterPro" id="IPR021799">
    <property type="entry name" value="PIN-like_prokaryotic"/>
</dbReference>
<dbReference type="OrthoDB" id="764457at2"/>
<protein>
    <submittedName>
        <fullName evidence="1">DUF3368 domain-containing protein</fullName>
    </submittedName>
</protein>
<sequence>MIVVSDTTIISNLYQVDLLPLLTSLYGEVIIPQAVADELHRLGPNLVHAFGWLTVRQVSTTEQLTQLLRELDIGESEALVLAQELQADWLLIDERKGRYYAELLHLAYIGTLGVLLEAKKAGLIPAVRPVLDELQHKAGAWYHTSLIREVLRQANESDS</sequence>
<dbReference type="RefSeq" id="WP_119667466.1">
    <property type="nucleotide sequence ID" value="NZ_QXED01000002.1"/>
</dbReference>
<comment type="caution">
    <text evidence="1">The sequence shown here is derived from an EMBL/GenBank/DDBJ whole genome shotgun (WGS) entry which is preliminary data.</text>
</comment>
<evidence type="ECO:0000313" key="1">
    <source>
        <dbReference type="EMBL" id="RIV25584.1"/>
    </source>
</evidence>
<accession>A0A418MFK5</accession>